<evidence type="ECO:0000313" key="2">
    <source>
        <dbReference type="Proteomes" id="UP000799291"/>
    </source>
</evidence>
<protein>
    <submittedName>
        <fullName evidence="1">Uncharacterized protein</fullName>
    </submittedName>
</protein>
<dbReference type="EMBL" id="MU005586">
    <property type="protein sequence ID" value="KAF2682751.1"/>
    <property type="molecule type" value="Genomic_DNA"/>
</dbReference>
<evidence type="ECO:0000313" key="1">
    <source>
        <dbReference type="EMBL" id="KAF2682751.1"/>
    </source>
</evidence>
<gene>
    <name evidence="1" type="ORF">K458DRAFT_390668</name>
</gene>
<name>A0A6G1IXS9_9PLEO</name>
<dbReference type="AlphaFoldDB" id="A0A6G1IXS9"/>
<keyword evidence="2" id="KW-1185">Reference proteome</keyword>
<accession>A0A6G1IXS9</accession>
<reference evidence="1" key="1">
    <citation type="journal article" date="2020" name="Stud. Mycol.">
        <title>101 Dothideomycetes genomes: a test case for predicting lifestyles and emergence of pathogens.</title>
        <authorList>
            <person name="Haridas S."/>
            <person name="Albert R."/>
            <person name="Binder M."/>
            <person name="Bloem J."/>
            <person name="Labutti K."/>
            <person name="Salamov A."/>
            <person name="Andreopoulos B."/>
            <person name="Baker S."/>
            <person name="Barry K."/>
            <person name="Bills G."/>
            <person name="Bluhm B."/>
            <person name="Cannon C."/>
            <person name="Castanera R."/>
            <person name="Culley D."/>
            <person name="Daum C."/>
            <person name="Ezra D."/>
            <person name="Gonzalez J."/>
            <person name="Henrissat B."/>
            <person name="Kuo A."/>
            <person name="Liang C."/>
            <person name="Lipzen A."/>
            <person name="Lutzoni F."/>
            <person name="Magnuson J."/>
            <person name="Mondo S."/>
            <person name="Nolan M."/>
            <person name="Ohm R."/>
            <person name="Pangilinan J."/>
            <person name="Park H.-J."/>
            <person name="Ramirez L."/>
            <person name="Alfaro M."/>
            <person name="Sun H."/>
            <person name="Tritt A."/>
            <person name="Yoshinaga Y."/>
            <person name="Zwiers L.-H."/>
            <person name="Turgeon B."/>
            <person name="Goodwin S."/>
            <person name="Spatafora J."/>
            <person name="Crous P."/>
            <person name="Grigoriev I."/>
        </authorList>
    </citation>
    <scope>NUCLEOTIDE SEQUENCE</scope>
    <source>
        <strain evidence="1">CBS 122367</strain>
    </source>
</reference>
<proteinExistence type="predicted"/>
<dbReference type="Proteomes" id="UP000799291">
    <property type="component" value="Unassembled WGS sequence"/>
</dbReference>
<sequence length="78" mass="8376">MRAPSRPLSGRGTEEAYGLWGATLHVFGARCGATTAHPQRTLLQPPNPPVKACPDNGQRREVGAIWMLGADAELVHKC</sequence>
<organism evidence="1 2">
    <name type="scientific">Lentithecium fluviatile CBS 122367</name>
    <dbReference type="NCBI Taxonomy" id="1168545"/>
    <lineage>
        <taxon>Eukaryota</taxon>
        <taxon>Fungi</taxon>
        <taxon>Dikarya</taxon>
        <taxon>Ascomycota</taxon>
        <taxon>Pezizomycotina</taxon>
        <taxon>Dothideomycetes</taxon>
        <taxon>Pleosporomycetidae</taxon>
        <taxon>Pleosporales</taxon>
        <taxon>Massarineae</taxon>
        <taxon>Lentitheciaceae</taxon>
        <taxon>Lentithecium</taxon>
    </lineage>
</organism>